<dbReference type="Gene3D" id="3.30.40.10">
    <property type="entry name" value="Zinc/RING finger domain, C3HC4 (zinc finger)"/>
    <property type="match status" value="1"/>
</dbReference>
<dbReference type="InterPro" id="IPR011011">
    <property type="entry name" value="Znf_FYVE_PHD"/>
</dbReference>
<organism evidence="1 2">
    <name type="scientific">Sinanodonta woodiana</name>
    <name type="common">Chinese pond mussel</name>
    <name type="synonym">Anodonta woodiana</name>
    <dbReference type="NCBI Taxonomy" id="1069815"/>
    <lineage>
        <taxon>Eukaryota</taxon>
        <taxon>Metazoa</taxon>
        <taxon>Spiralia</taxon>
        <taxon>Lophotrochozoa</taxon>
        <taxon>Mollusca</taxon>
        <taxon>Bivalvia</taxon>
        <taxon>Autobranchia</taxon>
        <taxon>Heteroconchia</taxon>
        <taxon>Palaeoheterodonta</taxon>
        <taxon>Unionida</taxon>
        <taxon>Unionoidea</taxon>
        <taxon>Unionidae</taxon>
        <taxon>Unioninae</taxon>
        <taxon>Sinanodonta</taxon>
    </lineage>
</organism>
<gene>
    <name evidence="1" type="ORF">ACJMK2_012335</name>
</gene>
<keyword evidence="2" id="KW-1185">Reference proteome</keyword>
<evidence type="ECO:0000313" key="1">
    <source>
        <dbReference type="EMBL" id="KAL3857693.1"/>
    </source>
</evidence>
<evidence type="ECO:0000313" key="2">
    <source>
        <dbReference type="Proteomes" id="UP001634394"/>
    </source>
</evidence>
<dbReference type="Proteomes" id="UP001634394">
    <property type="component" value="Unassembled WGS sequence"/>
</dbReference>
<dbReference type="SUPFAM" id="SSF57903">
    <property type="entry name" value="FYVE/PHD zinc finger"/>
    <property type="match status" value="1"/>
</dbReference>
<proteinExistence type="predicted"/>
<accession>A0ABD3VA56</accession>
<protein>
    <submittedName>
        <fullName evidence="1">Uncharacterized protein</fullName>
    </submittedName>
</protein>
<dbReference type="AlphaFoldDB" id="A0ABD3VA56"/>
<sequence>MRSFKSLDDTITKMKDRPHIPWVCLRKKKATVHFLREIVTRELTVIIDAAENDNVASYCTCDQQEFGQMIQCDNDECSFQRQVKII</sequence>
<reference evidence="1 2" key="1">
    <citation type="submission" date="2024-11" db="EMBL/GenBank/DDBJ databases">
        <title>Chromosome-level genome assembly of the freshwater bivalve Anodonta woodiana.</title>
        <authorList>
            <person name="Chen X."/>
        </authorList>
    </citation>
    <scope>NUCLEOTIDE SEQUENCE [LARGE SCALE GENOMIC DNA]</scope>
    <source>
        <strain evidence="1">MN2024</strain>
        <tissue evidence="1">Gills</tissue>
    </source>
</reference>
<dbReference type="EMBL" id="JBJQND010000013">
    <property type="protein sequence ID" value="KAL3857693.1"/>
    <property type="molecule type" value="Genomic_DNA"/>
</dbReference>
<comment type="caution">
    <text evidence="1">The sequence shown here is derived from an EMBL/GenBank/DDBJ whole genome shotgun (WGS) entry which is preliminary data.</text>
</comment>
<dbReference type="InterPro" id="IPR013083">
    <property type="entry name" value="Znf_RING/FYVE/PHD"/>
</dbReference>
<name>A0ABD3VA56_SINWO</name>